<proteinExistence type="predicted"/>
<comment type="caution">
    <text evidence="2">The sequence shown here is derived from an EMBL/GenBank/DDBJ whole genome shotgun (WGS) entry which is preliminary data.</text>
</comment>
<keyword evidence="1" id="KW-1133">Transmembrane helix</keyword>
<dbReference type="EMBL" id="JACXVP010000012">
    <property type="protein sequence ID" value="KAG5571127.1"/>
    <property type="molecule type" value="Genomic_DNA"/>
</dbReference>
<keyword evidence="3" id="KW-1185">Reference proteome</keyword>
<keyword evidence="1" id="KW-0812">Transmembrane</keyword>
<name>A0A9J5W707_SOLCO</name>
<evidence type="ECO:0000313" key="2">
    <source>
        <dbReference type="EMBL" id="KAG5571127.1"/>
    </source>
</evidence>
<organism evidence="2 3">
    <name type="scientific">Solanum commersonii</name>
    <name type="common">Commerson's wild potato</name>
    <name type="synonym">Commerson's nightshade</name>
    <dbReference type="NCBI Taxonomy" id="4109"/>
    <lineage>
        <taxon>Eukaryota</taxon>
        <taxon>Viridiplantae</taxon>
        <taxon>Streptophyta</taxon>
        <taxon>Embryophyta</taxon>
        <taxon>Tracheophyta</taxon>
        <taxon>Spermatophyta</taxon>
        <taxon>Magnoliopsida</taxon>
        <taxon>eudicotyledons</taxon>
        <taxon>Gunneridae</taxon>
        <taxon>Pentapetalae</taxon>
        <taxon>asterids</taxon>
        <taxon>lamiids</taxon>
        <taxon>Solanales</taxon>
        <taxon>Solanaceae</taxon>
        <taxon>Solanoideae</taxon>
        <taxon>Solaneae</taxon>
        <taxon>Solanum</taxon>
    </lineage>
</organism>
<keyword evidence="1" id="KW-0472">Membrane</keyword>
<reference evidence="2 3" key="1">
    <citation type="submission" date="2020-09" db="EMBL/GenBank/DDBJ databases">
        <title>De no assembly of potato wild relative species, Solanum commersonii.</title>
        <authorList>
            <person name="Cho K."/>
        </authorList>
    </citation>
    <scope>NUCLEOTIDE SEQUENCE [LARGE SCALE GENOMIC DNA]</scope>
    <source>
        <strain evidence="2">LZ3.2</strain>
        <tissue evidence="2">Leaf</tissue>
    </source>
</reference>
<sequence length="84" mass="9086">MRGIHLDQSYGSLALLIRCGAFGVAITTSGLSPVEKWKLAKKNHLQDRVMVDGAGLSATLTFTRWFSFGLVRNVSIGAGDFQDS</sequence>
<feature type="transmembrane region" description="Helical" evidence="1">
    <location>
        <begin position="12"/>
        <end position="34"/>
    </location>
</feature>
<dbReference type="Proteomes" id="UP000824120">
    <property type="component" value="Chromosome 12"/>
</dbReference>
<dbReference type="AlphaFoldDB" id="A0A9J5W707"/>
<accession>A0A9J5W707</accession>
<protein>
    <submittedName>
        <fullName evidence="2">Uncharacterized protein</fullName>
    </submittedName>
</protein>
<evidence type="ECO:0000256" key="1">
    <source>
        <dbReference type="SAM" id="Phobius"/>
    </source>
</evidence>
<gene>
    <name evidence="2" type="ORF">H5410_060893</name>
</gene>
<evidence type="ECO:0000313" key="3">
    <source>
        <dbReference type="Proteomes" id="UP000824120"/>
    </source>
</evidence>